<dbReference type="Proteomes" id="UP000199312">
    <property type="component" value="Unassembled WGS sequence"/>
</dbReference>
<dbReference type="AlphaFoldDB" id="A0A1I6R4V1"/>
<organism evidence="1 2">
    <name type="scientific">Lutibacter maritimus</name>
    <dbReference type="NCBI Taxonomy" id="593133"/>
    <lineage>
        <taxon>Bacteria</taxon>
        <taxon>Pseudomonadati</taxon>
        <taxon>Bacteroidota</taxon>
        <taxon>Flavobacteriia</taxon>
        <taxon>Flavobacteriales</taxon>
        <taxon>Flavobacteriaceae</taxon>
        <taxon>Lutibacter</taxon>
    </lineage>
</organism>
<proteinExistence type="predicted"/>
<reference evidence="2" key="1">
    <citation type="submission" date="2016-10" db="EMBL/GenBank/DDBJ databases">
        <authorList>
            <person name="Varghese N."/>
            <person name="Submissions S."/>
        </authorList>
    </citation>
    <scope>NUCLEOTIDE SEQUENCE [LARGE SCALE GENOMIC DNA]</scope>
    <source>
        <strain evidence="2">DSM 24450</strain>
    </source>
</reference>
<dbReference type="STRING" id="593133.SAMN04488006_2187"/>
<accession>A0A1I6R4V1</accession>
<evidence type="ECO:0000313" key="1">
    <source>
        <dbReference type="EMBL" id="SFS59580.1"/>
    </source>
</evidence>
<dbReference type="SUPFAM" id="SSF49464">
    <property type="entry name" value="Carboxypeptidase regulatory domain-like"/>
    <property type="match status" value="1"/>
</dbReference>
<gene>
    <name evidence="1" type="ORF">SAMN04488006_2187</name>
</gene>
<sequence>MKSLSTIFGSKKTTITAVLLIIFTFVFNNNVSAKTIVKDTIGFKQFEGVVIDSKTKKELVYASITVNGTNISTVTNSQGDFTIKVPTIYLNNKITVSYLGYTSLIIDLKNLEEKNNIIKLETYIEELSEVKIEVKDAKSLVLEMLKRRGQNYFTEQTTMTGFYRETIKKRRSYVSLSEAVVEIYKQSYTNSKNDILKLYKARKSTDYDKLDTITLKLQGGPFSALYMDIIKNPNLFFSEEGTDSYDFHFDTATKIDNKPVYVVSFAPKSYIEEPLYIGKLYIEAKSLALKSATFQLSLEDTEKAARLFIVKKPSRADVIPIQANYHVDYREKDGEWFYGYSRIELGFKIDYDKRLFNSVYYLTMEMAITDWEKNEENLSLKFKDRFKSNAILSDEASGFSDPEFWGEFNVIEPEKPIESAIKKIQKQLKKSN</sequence>
<protein>
    <submittedName>
        <fullName evidence="1">CarboxypepD_reg-like domain-containing protein</fullName>
    </submittedName>
</protein>
<dbReference type="Pfam" id="PF13715">
    <property type="entry name" value="CarbopepD_reg_2"/>
    <property type="match status" value="1"/>
</dbReference>
<evidence type="ECO:0000313" key="2">
    <source>
        <dbReference type="Proteomes" id="UP000199312"/>
    </source>
</evidence>
<dbReference type="Gene3D" id="2.60.40.1120">
    <property type="entry name" value="Carboxypeptidase-like, regulatory domain"/>
    <property type="match status" value="1"/>
</dbReference>
<keyword evidence="2" id="KW-1185">Reference proteome</keyword>
<dbReference type="InterPro" id="IPR008969">
    <property type="entry name" value="CarboxyPept-like_regulatory"/>
</dbReference>
<name>A0A1I6R4V1_9FLAO</name>
<dbReference type="OrthoDB" id="1413766at2"/>
<dbReference type="RefSeq" id="WP_090226134.1">
    <property type="nucleotide sequence ID" value="NZ_FOZP01000005.1"/>
</dbReference>
<dbReference type="EMBL" id="FOZP01000005">
    <property type="protein sequence ID" value="SFS59580.1"/>
    <property type="molecule type" value="Genomic_DNA"/>
</dbReference>